<sequence>MQGCAKKIDRKTRNRKMIRVKEKCDAFNYTIDLYFCH</sequence>
<keyword evidence="2" id="KW-1185">Reference proteome</keyword>
<evidence type="ECO:0000313" key="2">
    <source>
        <dbReference type="Proteomes" id="UP000239549"/>
    </source>
</evidence>
<name>A0A2L2XG36_9FIRM</name>
<gene>
    <name evidence="1" type="ORF">DCCM_1047</name>
</gene>
<dbReference type="Proteomes" id="UP000239549">
    <property type="component" value="Unassembled WGS sequence"/>
</dbReference>
<accession>A0A2L2XG36</accession>
<dbReference type="AlphaFoldDB" id="A0A2L2XG36"/>
<proteinExistence type="predicted"/>
<dbReference type="EMBL" id="BFAV01000060">
    <property type="protein sequence ID" value="GBF32851.1"/>
    <property type="molecule type" value="Genomic_DNA"/>
</dbReference>
<comment type="caution">
    <text evidence="1">The sequence shown here is derived from an EMBL/GenBank/DDBJ whole genome shotgun (WGS) entry which is preliminary data.</text>
</comment>
<organism evidence="1 2">
    <name type="scientific">Desulfocucumis palustris</name>
    <dbReference type="NCBI Taxonomy" id="1898651"/>
    <lineage>
        <taxon>Bacteria</taxon>
        <taxon>Bacillati</taxon>
        <taxon>Bacillota</taxon>
        <taxon>Clostridia</taxon>
        <taxon>Eubacteriales</taxon>
        <taxon>Desulfocucumaceae</taxon>
        <taxon>Desulfocucumis</taxon>
    </lineage>
</organism>
<evidence type="ECO:0000313" key="1">
    <source>
        <dbReference type="EMBL" id="GBF32851.1"/>
    </source>
</evidence>
<reference evidence="2" key="1">
    <citation type="submission" date="2018-02" db="EMBL/GenBank/DDBJ databases">
        <title>Genome sequence of Desulfocucumis palustris strain NAW-5.</title>
        <authorList>
            <person name="Watanabe M."/>
            <person name="Kojima H."/>
            <person name="Fukui M."/>
        </authorList>
    </citation>
    <scope>NUCLEOTIDE SEQUENCE [LARGE SCALE GENOMIC DNA]</scope>
    <source>
        <strain evidence="2">NAW-5</strain>
    </source>
</reference>
<protein>
    <submittedName>
        <fullName evidence="1">Uncharacterized protein</fullName>
    </submittedName>
</protein>